<protein>
    <submittedName>
        <fullName evidence="1">Uncharacterized protein</fullName>
    </submittedName>
</protein>
<gene>
    <name evidence="1" type="ORF">PGTUg99_029278</name>
</gene>
<reference evidence="1 2" key="1">
    <citation type="submission" date="2019-05" db="EMBL/GenBank/DDBJ databases">
        <title>Emergence of the Ug99 lineage of the wheat stem rust pathogen through somatic hybridization.</title>
        <authorList>
            <person name="Li F."/>
            <person name="Upadhyaya N.M."/>
            <person name="Sperschneider J."/>
            <person name="Matny O."/>
            <person name="Nguyen-Phuc H."/>
            <person name="Mago R."/>
            <person name="Raley C."/>
            <person name="Miller M.E."/>
            <person name="Silverstein K.A.T."/>
            <person name="Henningsen E."/>
            <person name="Hirsch C.D."/>
            <person name="Visser B."/>
            <person name="Pretorius Z.A."/>
            <person name="Steffenson B.J."/>
            <person name="Schwessinger B."/>
            <person name="Dodds P.N."/>
            <person name="Figueroa M."/>
        </authorList>
    </citation>
    <scope>NUCLEOTIDE SEQUENCE [LARGE SCALE GENOMIC DNA]</scope>
    <source>
        <strain evidence="1 2">Ug99</strain>
    </source>
</reference>
<sequence>MINTGLCHKSKIADLFRCFTGFGVLPTGFQGLLSQYALSHQGPLRGRNGPDLAVNSAAVGQTVSEQSSDSQPNLDIPYAAEPIGQELSDPLLKLSDRQITNIRCRQ</sequence>
<comment type="caution">
    <text evidence="1">The sequence shown here is derived from an EMBL/GenBank/DDBJ whole genome shotgun (WGS) entry which is preliminary data.</text>
</comment>
<proteinExistence type="predicted"/>
<dbReference type="Proteomes" id="UP000325313">
    <property type="component" value="Unassembled WGS sequence"/>
</dbReference>
<dbReference type="EMBL" id="VDEP01000338">
    <property type="protein sequence ID" value="KAA1102354.1"/>
    <property type="molecule type" value="Genomic_DNA"/>
</dbReference>
<name>A0A5B0PNW8_PUCGR</name>
<evidence type="ECO:0000313" key="2">
    <source>
        <dbReference type="Proteomes" id="UP000325313"/>
    </source>
</evidence>
<organism evidence="1 2">
    <name type="scientific">Puccinia graminis f. sp. tritici</name>
    <dbReference type="NCBI Taxonomy" id="56615"/>
    <lineage>
        <taxon>Eukaryota</taxon>
        <taxon>Fungi</taxon>
        <taxon>Dikarya</taxon>
        <taxon>Basidiomycota</taxon>
        <taxon>Pucciniomycotina</taxon>
        <taxon>Pucciniomycetes</taxon>
        <taxon>Pucciniales</taxon>
        <taxon>Pucciniaceae</taxon>
        <taxon>Puccinia</taxon>
    </lineage>
</organism>
<dbReference type="AlphaFoldDB" id="A0A5B0PNW8"/>
<evidence type="ECO:0000313" key="1">
    <source>
        <dbReference type="EMBL" id="KAA1102354.1"/>
    </source>
</evidence>
<accession>A0A5B0PNW8</accession>